<evidence type="ECO:0000256" key="3">
    <source>
        <dbReference type="ARBA" id="ARBA00023157"/>
    </source>
</evidence>
<comment type="subcellular location">
    <subcellularLocation>
        <location evidence="1">Secreted</location>
    </subcellularLocation>
</comment>
<keyword evidence="3" id="KW-1015">Disulfide bond</keyword>
<dbReference type="Gene3D" id="3.10.100.10">
    <property type="entry name" value="Mannose-Binding Protein A, subunit A"/>
    <property type="match status" value="1"/>
</dbReference>
<evidence type="ECO:0000313" key="5">
    <source>
        <dbReference type="Ensembl" id="ENSPMRP00000029434.1"/>
    </source>
</evidence>
<dbReference type="GO" id="GO:0005576">
    <property type="term" value="C:extracellular region"/>
    <property type="evidence" value="ECO:0007669"/>
    <property type="project" value="UniProtKB-SubCell"/>
</dbReference>
<dbReference type="InterPro" id="IPR001304">
    <property type="entry name" value="C-type_lectin-like"/>
</dbReference>
<evidence type="ECO:0000259" key="4">
    <source>
        <dbReference type="PROSITE" id="PS50041"/>
    </source>
</evidence>
<dbReference type="Proteomes" id="UP000472272">
    <property type="component" value="Chromosome 10"/>
</dbReference>
<keyword evidence="6" id="KW-1185">Reference proteome</keyword>
<evidence type="ECO:0000313" key="6">
    <source>
        <dbReference type="Proteomes" id="UP000472272"/>
    </source>
</evidence>
<dbReference type="Ensembl" id="ENSPMRT00000031216.1">
    <property type="protein sequence ID" value="ENSPMRP00000029434.1"/>
    <property type="gene ID" value="ENSPMRG00000019031.1"/>
</dbReference>
<sequence length="104" mass="12155">MILEYWNYMSILGLCSDGWTAFKHGCYKVNKESKPWSVARQSCELFSSGARLVDIKNKEEHAFLTSYLRSFSHVIMLWTGLNDIKVSWKQWELTPSRGFKPPTF</sequence>
<dbReference type="InterPro" id="IPR050111">
    <property type="entry name" value="C-type_lectin/snaclec_domain"/>
</dbReference>
<feature type="domain" description="C-type lectin" evidence="4">
    <location>
        <begin position="22"/>
        <end position="88"/>
    </location>
</feature>
<name>A0A670K1A6_PODMU</name>
<dbReference type="AlphaFoldDB" id="A0A670K1A6"/>
<dbReference type="Pfam" id="PF00059">
    <property type="entry name" value="Lectin_C"/>
    <property type="match status" value="1"/>
</dbReference>
<organism evidence="5 6">
    <name type="scientific">Podarcis muralis</name>
    <name type="common">Wall lizard</name>
    <name type="synonym">Lacerta muralis</name>
    <dbReference type="NCBI Taxonomy" id="64176"/>
    <lineage>
        <taxon>Eukaryota</taxon>
        <taxon>Metazoa</taxon>
        <taxon>Chordata</taxon>
        <taxon>Craniata</taxon>
        <taxon>Vertebrata</taxon>
        <taxon>Euteleostomi</taxon>
        <taxon>Lepidosauria</taxon>
        <taxon>Squamata</taxon>
        <taxon>Bifurcata</taxon>
        <taxon>Unidentata</taxon>
        <taxon>Episquamata</taxon>
        <taxon>Laterata</taxon>
        <taxon>Lacertibaenia</taxon>
        <taxon>Lacertidae</taxon>
        <taxon>Podarcis</taxon>
    </lineage>
</organism>
<evidence type="ECO:0000256" key="1">
    <source>
        <dbReference type="ARBA" id="ARBA00004613"/>
    </source>
</evidence>
<reference evidence="5 6" key="1">
    <citation type="journal article" date="2019" name="Proc. Natl. Acad. Sci. U.S.A.">
        <title>Regulatory changes in pterin and carotenoid genes underlie balanced color polymorphisms in the wall lizard.</title>
        <authorList>
            <person name="Andrade P."/>
            <person name="Pinho C."/>
            <person name="Perez I de Lanuza G."/>
            <person name="Afonso S."/>
            <person name="Brejcha J."/>
            <person name="Rubin C.J."/>
            <person name="Wallerman O."/>
            <person name="Pereira P."/>
            <person name="Sabatino S.J."/>
            <person name="Bellati A."/>
            <person name="Pellitteri-Rosa D."/>
            <person name="Bosakova Z."/>
            <person name="Bunikis I."/>
            <person name="Carretero M.A."/>
            <person name="Feiner N."/>
            <person name="Marsik P."/>
            <person name="Pauperio F."/>
            <person name="Salvi D."/>
            <person name="Soler L."/>
            <person name="While G.M."/>
            <person name="Uller T."/>
            <person name="Font E."/>
            <person name="Andersson L."/>
            <person name="Carneiro M."/>
        </authorList>
    </citation>
    <scope>NUCLEOTIDE SEQUENCE</scope>
</reference>
<evidence type="ECO:0000256" key="2">
    <source>
        <dbReference type="ARBA" id="ARBA00022525"/>
    </source>
</evidence>
<dbReference type="OMA" id="AQHSCST"/>
<proteinExistence type="predicted"/>
<dbReference type="PANTHER" id="PTHR22803">
    <property type="entry name" value="MANNOSE, PHOSPHOLIPASE, LECTIN RECEPTOR RELATED"/>
    <property type="match status" value="1"/>
</dbReference>
<dbReference type="PROSITE" id="PS50041">
    <property type="entry name" value="C_TYPE_LECTIN_2"/>
    <property type="match status" value="1"/>
</dbReference>
<keyword evidence="2" id="KW-0964">Secreted</keyword>
<dbReference type="InterPro" id="IPR016187">
    <property type="entry name" value="CTDL_fold"/>
</dbReference>
<accession>A0A670K1A6</accession>
<reference evidence="5" key="3">
    <citation type="submission" date="2025-09" db="UniProtKB">
        <authorList>
            <consortium name="Ensembl"/>
        </authorList>
    </citation>
    <scope>IDENTIFICATION</scope>
</reference>
<protein>
    <recommendedName>
        <fullName evidence="4">C-type lectin domain-containing protein</fullName>
    </recommendedName>
</protein>
<dbReference type="SUPFAM" id="SSF56436">
    <property type="entry name" value="C-type lectin-like"/>
    <property type="match status" value="1"/>
</dbReference>
<dbReference type="InterPro" id="IPR016186">
    <property type="entry name" value="C-type_lectin-like/link_sf"/>
</dbReference>
<dbReference type="GeneTree" id="ENSGT00960000187527"/>
<reference evidence="5" key="2">
    <citation type="submission" date="2025-08" db="UniProtKB">
        <authorList>
            <consortium name="Ensembl"/>
        </authorList>
    </citation>
    <scope>IDENTIFICATION</scope>
</reference>